<comment type="cofactor">
    <cofactor evidence="1">
        <name>FAD</name>
        <dbReference type="ChEBI" id="CHEBI:57692"/>
    </cofactor>
</comment>
<dbReference type="GO" id="GO:0005829">
    <property type="term" value="C:cytosol"/>
    <property type="evidence" value="ECO:0007669"/>
    <property type="project" value="TreeGrafter"/>
</dbReference>
<evidence type="ECO:0000256" key="3">
    <source>
        <dbReference type="ARBA" id="ARBA00022694"/>
    </source>
</evidence>
<keyword evidence="5" id="KW-0520">NAD</keyword>
<keyword evidence="9" id="KW-1185">Reference proteome</keyword>
<dbReference type="AlphaFoldDB" id="A0A923NBA3"/>
<evidence type="ECO:0000256" key="5">
    <source>
        <dbReference type="ARBA" id="ARBA00023027"/>
    </source>
</evidence>
<proteinExistence type="predicted"/>
<dbReference type="InterPro" id="IPR002218">
    <property type="entry name" value="MnmG-rel"/>
</dbReference>
<feature type="domain" description="MnmG N-terminal" evidence="7">
    <location>
        <begin position="3"/>
        <end position="271"/>
    </location>
</feature>
<reference evidence="8" key="1">
    <citation type="submission" date="2020-08" db="EMBL/GenBank/DDBJ databases">
        <authorList>
            <person name="Liu C."/>
            <person name="Sun Q."/>
        </authorList>
    </citation>
    <scope>NUCLEOTIDE SEQUENCE</scope>
    <source>
        <strain evidence="8">BX16</strain>
    </source>
</reference>
<dbReference type="RefSeq" id="WP_249286128.1">
    <property type="nucleotide sequence ID" value="NZ_JACRWC010000011.1"/>
</dbReference>
<evidence type="ECO:0000259" key="7">
    <source>
        <dbReference type="Pfam" id="PF01134"/>
    </source>
</evidence>
<keyword evidence="4" id="KW-0274">FAD</keyword>
<name>A0A923NBA3_9FIRM</name>
<evidence type="ECO:0000313" key="9">
    <source>
        <dbReference type="Proteomes" id="UP000644115"/>
    </source>
</evidence>
<accession>A0A923NBA3</accession>
<dbReference type="EMBL" id="JACRWC010000011">
    <property type="protein sequence ID" value="MBC5998527.1"/>
    <property type="molecule type" value="Genomic_DNA"/>
</dbReference>
<dbReference type="SUPFAM" id="SSF51905">
    <property type="entry name" value="FAD/NAD(P)-binding domain"/>
    <property type="match status" value="1"/>
</dbReference>
<evidence type="ECO:0000256" key="4">
    <source>
        <dbReference type="ARBA" id="ARBA00022827"/>
    </source>
</evidence>
<sequence length="474" mass="51507">MYKVVIIGGGWSGCAAALAARKAGAEVTLLEKTDMLLGLGNVGGIMRNNGRFTAAEENIALGARELFDITDRCSRHVNIDFPGHKHASLYDVMKVEPNVRRLLREKGVDVRLMARAVDVVLQKSGRGACGSGDRDRRISGIEHPGETRCSNTEPFDNGDVQDAVIEKLILAGNPAGIGGDSEQTIEGDVFVETTGSTGPMGNCLTYGNGCCMCVLRCPAFGPRVSISARAGGSDIMGRRRDGSFGAFSGSGKLEKGSLSAEIQKKLNEEGVAVIPLPHAAVKKEKLDMKVCKQYALQEFAENIVLLDTGYAKIMTPFFDLETLRQIPGFENARYADPYAGGKGNSIRYLSVAERDNTMRVMKIRNLFCGGEKSGLFVGHTEAISTGSLAGHNAVRYLKGMRPLELPAGIAIGDLIAYANKSLESEDGLMTRYTFSGAEYFQRMKDKGFYSTDPDEIRQRIRRFGLENIYDDRLL</sequence>
<evidence type="ECO:0000256" key="6">
    <source>
        <dbReference type="SAM" id="MobiDB-lite"/>
    </source>
</evidence>
<dbReference type="Proteomes" id="UP000644115">
    <property type="component" value="Unassembled WGS sequence"/>
</dbReference>
<feature type="domain" description="MnmG N-terminal" evidence="7">
    <location>
        <begin position="321"/>
        <end position="400"/>
    </location>
</feature>
<keyword evidence="2" id="KW-0285">Flavoprotein</keyword>
<dbReference type="PANTHER" id="PTHR11806:SF2">
    <property type="entry name" value="METHYLENETETRAHYDROFOLATE--TRNA-(URACIL-5-)-METHYLTRANSFERASE TRMFO"/>
    <property type="match status" value="1"/>
</dbReference>
<organism evidence="8 9">
    <name type="scientific">Lentihominibacter faecis</name>
    <dbReference type="NCBI Taxonomy" id="2764712"/>
    <lineage>
        <taxon>Bacteria</taxon>
        <taxon>Bacillati</taxon>
        <taxon>Bacillota</taxon>
        <taxon>Clostridia</taxon>
        <taxon>Peptostreptococcales</taxon>
        <taxon>Anaerovoracaceae</taxon>
        <taxon>Lentihominibacter</taxon>
    </lineage>
</organism>
<keyword evidence="3" id="KW-0819">tRNA processing</keyword>
<comment type="caution">
    <text evidence="8">The sequence shown here is derived from an EMBL/GenBank/DDBJ whole genome shotgun (WGS) entry which is preliminary data.</text>
</comment>
<protein>
    <submittedName>
        <fullName evidence="8">FAD-dependent oxidoreductase</fullName>
    </submittedName>
</protein>
<feature type="compositionally biased region" description="Basic and acidic residues" evidence="6">
    <location>
        <begin position="132"/>
        <end position="146"/>
    </location>
</feature>
<evidence type="ECO:0000313" key="8">
    <source>
        <dbReference type="EMBL" id="MBC5998527.1"/>
    </source>
</evidence>
<dbReference type="Pfam" id="PF01134">
    <property type="entry name" value="GIDA"/>
    <property type="match status" value="2"/>
</dbReference>
<gene>
    <name evidence="8" type="ORF">H8876_00625</name>
</gene>
<dbReference type="InterPro" id="IPR040131">
    <property type="entry name" value="MnmG_N"/>
</dbReference>
<dbReference type="PANTHER" id="PTHR11806">
    <property type="entry name" value="GLUCOSE INHIBITED DIVISION PROTEIN A"/>
    <property type="match status" value="1"/>
</dbReference>
<dbReference type="Gene3D" id="3.50.50.60">
    <property type="entry name" value="FAD/NAD(P)-binding domain"/>
    <property type="match status" value="2"/>
</dbReference>
<dbReference type="InterPro" id="IPR036188">
    <property type="entry name" value="FAD/NAD-bd_sf"/>
</dbReference>
<evidence type="ECO:0000256" key="2">
    <source>
        <dbReference type="ARBA" id="ARBA00022630"/>
    </source>
</evidence>
<feature type="region of interest" description="Disordered" evidence="6">
    <location>
        <begin position="129"/>
        <end position="156"/>
    </location>
</feature>
<dbReference type="GO" id="GO:0002098">
    <property type="term" value="P:tRNA wobble uridine modification"/>
    <property type="evidence" value="ECO:0007669"/>
    <property type="project" value="TreeGrafter"/>
</dbReference>
<dbReference type="GO" id="GO:0050660">
    <property type="term" value="F:flavin adenine dinucleotide binding"/>
    <property type="evidence" value="ECO:0007669"/>
    <property type="project" value="InterPro"/>
</dbReference>
<dbReference type="GO" id="GO:0030488">
    <property type="term" value="P:tRNA methylation"/>
    <property type="evidence" value="ECO:0007669"/>
    <property type="project" value="TreeGrafter"/>
</dbReference>
<evidence type="ECO:0000256" key="1">
    <source>
        <dbReference type="ARBA" id="ARBA00001974"/>
    </source>
</evidence>